<sequence>MWYSEHLSQGAKNILAMVPRDAIVDNSCKALAIIEEKIPHEAIADGYSKALATVQENPLASFSVGLAGAAAVVAFSPGIVTGPALYYAGFGADGIVKGSLAAAWHSSSGSVVAPSIFATVQSAGAAGYGTGAVSGAVSTGALAVAGVAAVAGAMTTGAKNAVSSMAAAWQSSIGSVASHSLSATMAVLS</sequence>
<comment type="caution">
    <text evidence="6">The sequence shown here is derived from an EMBL/GenBank/DDBJ whole genome shotgun (WGS) entry which is preliminary data.</text>
</comment>
<keyword evidence="4" id="KW-1133">Transmembrane helix</keyword>
<dbReference type="InterPro" id="IPR038213">
    <property type="entry name" value="IFI6/IFI27-like_sf"/>
</dbReference>
<dbReference type="EMBL" id="CAWUHC010000006">
    <property type="protein sequence ID" value="CAK7211299.1"/>
    <property type="molecule type" value="Genomic_DNA"/>
</dbReference>
<evidence type="ECO:0000256" key="3">
    <source>
        <dbReference type="ARBA" id="ARBA00022692"/>
    </source>
</evidence>
<comment type="subcellular location">
    <subcellularLocation>
        <location evidence="1">Membrane</location>
        <topology evidence="1">Multi-pass membrane protein</topology>
    </subcellularLocation>
</comment>
<evidence type="ECO:0000256" key="4">
    <source>
        <dbReference type="ARBA" id="ARBA00022989"/>
    </source>
</evidence>
<dbReference type="InterPro" id="IPR009311">
    <property type="entry name" value="IFI6/IFI27-like"/>
</dbReference>
<accession>A0ABP0AVJ5</accession>
<comment type="similarity">
    <text evidence="2">Belongs to the IFI6/IFI27 family.</text>
</comment>
<evidence type="ECO:0000256" key="5">
    <source>
        <dbReference type="ARBA" id="ARBA00023136"/>
    </source>
</evidence>
<evidence type="ECO:0000313" key="7">
    <source>
        <dbReference type="Proteomes" id="UP001642406"/>
    </source>
</evidence>
<dbReference type="Pfam" id="PF06140">
    <property type="entry name" value="Ifi-6-16"/>
    <property type="match status" value="1"/>
</dbReference>
<keyword evidence="7" id="KW-1185">Reference proteome</keyword>
<reference evidence="6 7" key="1">
    <citation type="submission" date="2024-01" db="EMBL/GenBank/DDBJ databases">
        <authorList>
            <person name="Allen C."/>
            <person name="Tagirdzhanova G."/>
        </authorList>
    </citation>
    <scope>NUCLEOTIDE SEQUENCE [LARGE SCALE GENOMIC DNA]</scope>
</reference>
<evidence type="ECO:0000313" key="6">
    <source>
        <dbReference type="EMBL" id="CAK7211299.1"/>
    </source>
</evidence>
<dbReference type="Gene3D" id="6.10.110.10">
    <property type="match status" value="1"/>
</dbReference>
<evidence type="ECO:0000256" key="1">
    <source>
        <dbReference type="ARBA" id="ARBA00004141"/>
    </source>
</evidence>
<name>A0ABP0AVJ5_9PEZI</name>
<evidence type="ECO:0000256" key="2">
    <source>
        <dbReference type="ARBA" id="ARBA00007262"/>
    </source>
</evidence>
<keyword evidence="3" id="KW-0812">Transmembrane</keyword>
<gene>
    <name evidence="6" type="ORF">SBRCBS47491_001076</name>
</gene>
<proteinExistence type="inferred from homology"/>
<dbReference type="Proteomes" id="UP001642406">
    <property type="component" value="Unassembled WGS sequence"/>
</dbReference>
<protein>
    <submittedName>
        <fullName evidence="6">Uncharacterized protein</fullName>
    </submittedName>
</protein>
<keyword evidence="5" id="KW-0472">Membrane</keyword>
<organism evidence="6 7">
    <name type="scientific">Sporothrix bragantina</name>
    <dbReference type="NCBI Taxonomy" id="671064"/>
    <lineage>
        <taxon>Eukaryota</taxon>
        <taxon>Fungi</taxon>
        <taxon>Dikarya</taxon>
        <taxon>Ascomycota</taxon>
        <taxon>Pezizomycotina</taxon>
        <taxon>Sordariomycetes</taxon>
        <taxon>Sordariomycetidae</taxon>
        <taxon>Ophiostomatales</taxon>
        <taxon>Ophiostomataceae</taxon>
        <taxon>Sporothrix</taxon>
    </lineage>
</organism>